<evidence type="ECO:0000256" key="8">
    <source>
        <dbReference type="SAM" id="SignalP"/>
    </source>
</evidence>
<dbReference type="GO" id="GO:0005524">
    <property type="term" value="F:ATP binding"/>
    <property type="evidence" value="ECO:0007669"/>
    <property type="project" value="UniProtKB-UniRule"/>
</dbReference>
<feature type="region of interest" description="Disordered" evidence="6">
    <location>
        <begin position="574"/>
        <end position="594"/>
    </location>
</feature>
<dbReference type="InterPro" id="IPR017441">
    <property type="entry name" value="Protein_kinase_ATP_BS"/>
</dbReference>
<accession>M8ATX4</accession>
<dbReference type="PROSITE" id="PS50011">
    <property type="entry name" value="PROTEIN_KINASE_DOM"/>
    <property type="match status" value="1"/>
</dbReference>
<keyword evidence="1" id="KW-0723">Serine/threonine-protein kinase</keyword>
<keyword evidence="4" id="KW-0418">Kinase</keyword>
<reference evidence="9" key="1">
    <citation type="submission" date="2015-06" db="UniProtKB">
        <authorList>
            <consortium name="EnsemblPlants"/>
        </authorList>
    </citation>
    <scope>IDENTIFICATION</scope>
</reference>
<keyword evidence="8" id="KW-0732">Signal</keyword>
<evidence type="ECO:0000256" key="6">
    <source>
        <dbReference type="SAM" id="MobiDB-lite"/>
    </source>
</evidence>
<keyword evidence="3" id="KW-0547">Nucleotide-binding</keyword>
<evidence type="ECO:0000256" key="7">
    <source>
        <dbReference type="SAM" id="Phobius"/>
    </source>
</evidence>
<keyword evidence="7" id="KW-1133">Transmembrane helix</keyword>
<keyword evidence="5" id="KW-0067">ATP-binding</keyword>
<dbReference type="Gene3D" id="3.30.200.20">
    <property type="entry name" value="Phosphorylase Kinase, domain 1"/>
    <property type="match status" value="1"/>
</dbReference>
<dbReference type="InterPro" id="IPR011009">
    <property type="entry name" value="Kinase-like_dom_sf"/>
</dbReference>
<keyword evidence="7" id="KW-0812">Transmembrane</keyword>
<evidence type="ECO:0000256" key="3">
    <source>
        <dbReference type="ARBA" id="ARBA00022741"/>
    </source>
</evidence>
<keyword evidence="2" id="KW-0808">Transferase</keyword>
<dbReference type="AlphaFoldDB" id="M8ATX4"/>
<dbReference type="InterPro" id="IPR008271">
    <property type="entry name" value="Ser/Thr_kinase_AS"/>
</dbReference>
<feature type="signal peptide" evidence="8">
    <location>
        <begin position="1"/>
        <end position="26"/>
    </location>
</feature>
<protein>
    <submittedName>
        <fullName evidence="9">Lectin-domain containing receptor kinase A4.2</fullName>
    </submittedName>
</protein>
<dbReference type="SUPFAM" id="SSF56112">
    <property type="entry name" value="Protein kinase-like (PK-like)"/>
    <property type="match status" value="1"/>
</dbReference>
<evidence type="ECO:0000256" key="1">
    <source>
        <dbReference type="ARBA" id="ARBA00022527"/>
    </source>
</evidence>
<evidence type="ECO:0000256" key="4">
    <source>
        <dbReference type="ARBA" id="ARBA00022777"/>
    </source>
</evidence>
<dbReference type="FunFam" id="3.30.200.20:FF:000039">
    <property type="entry name" value="receptor-like protein kinase FERONIA"/>
    <property type="match status" value="1"/>
</dbReference>
<sequence length="594" mass="64447">MAGCNARIRILLVLYGASYLAPNAAALSVNCSGPDHRREAISRHDTSLAGNTTIGMFSVLALGWCSSSSRALPYIPAVDPAVTLRGSTVTRHVIPTTTDVDSSFDGPVMAKWEGEHFNCSGRFLSSLLFAFEEQQIATVARNYSGGSAGSLGLPNITCYTYFVHRDLTAPQPPYPFGLTDEAMARRLLSGTHGRRATRKQQAAAHGKVASSRLKQAAVAVSALIGLVCAVAALLRCCMRRNRPRQSAASIELEDDEHIITELELWQGMGPRRFCHTELAAATDNFAEERKIGRGGFGSVYRGYLSDQDRHVAIKTLSQELSVQGLREFQAEVAIMSQLRHRNIVQLVGWCRRRRGGLALVYELVDGGSLDTHLYNPDRCLTLSERYNIALGLGSALRYLHTDCHQCVVHGDIKPANVMLEASGSAKLGDFGPARLVDHGAEPRTTQVVAGTVGYIDPEFVSSRRPRAESDAARVEANRPGLGGAADLGPRLVPPEPDRGRGGPEPGEFDKLQMERLLVTGLWCAHHDRLQRPSVTQAMDVLRSEDARLPVLVAIAMPGSGEIRSLEGQAYGDVSDDNSGYLNESTETAYLTSEE</sequence>
<feature type="compositionally biased region" description="Basic and acidic residues" evidence="6">
    <location>
        <begin position="465"/>
        <end position="476"/>
    </location>
</feature>
<feature type="compositionally biased region" description="Polar residues" evidence="6">
    <location>
        <begin position="576"/>
        <end position="594"/>
    </location>
</feature>
<dbReference type="Gene3D" id="1.10.510.10">
    <property type="entry name" value="Transferase(Phosphotransferase) domain 1"/>
    <property type="match status" value="1"/>
</dbReference>
<dbReference type="PROSITE" id="PS00107">
    <property type="entry name" value="PROTEIN_KINASE_ATP"/>
    <property type="match status" value="1"/>
</dbReference>
<evidence type="ECO:0000313" key="9">
    <source>
        <dbReference type="EnsemblPlants" id="EMT04869"/>
    </source>
</evidence>
<dbReference type="PANTHER" id="PTHR27007">
    <property type="match status" value="1"/>
</dbReference>
<dbReference type="EnsemblPlants" id="EMT04869">
    <property type="protein sequence ID" value="EMT04869"/>
    <property type="gene ID" value="F775_23524"/>
</dbReference>
<dbReference type="SMART" id="SM00220">
    <property type="entry name" value="S_TKc"/>
    <property type="match status" value="1"/>
</dbReference>
<feature type="compositionally biased region" description="Basic and acidic residues" evidence="6">
    <location>
        <begin position="495"/>
        <end position="506"/>
    </location>
</feature>
<keyword evidence="7" id="KW-0472">Membrane</keyword>
<name>M8ATX4_AEGTA</name>
<evidence type="ECO:0000256" key="2">
    <source>
        <dbReference type="ARBA" id="ARBA00022679"/>
    </source>
</evidence>
<feature type="region of interest" description="Disordered" evidence="6">
    <location>
        <begin position="464"/>
        <end position="506"/>
    </location>
</feature>
<feature type="chain" id="PRO_5014582657" evidence="8">
    <location>
        <begin position="27"/>
        <end position="594"/>
    </location>
</feature>
<dbReference type="GO" id="GO:0004674">
    <property type="term" value="F:protein serine/threonine kinase activity"/>
    <property type="evidence" value="ECO:0007669"/>
    <property type="project" value="UniProtKB-KW"/>
</dbReference>
<organism evidence="9">
    <name type="scientific">Aegilops tauschii</name>
    <name type="common">Tausch's goatgrass</name>
    <name type="synonym">Aegilops squarrosa</name>
    <dbReference type="NCBI Taxonomy" id="37682"/>
    <lineage>
        <taxon>Eukaryota</taxon>
        <taxon>Viridiplantae</taxon>
        <taxon>Streptophyta</taxon>
        <taxon>Embryophyta</taxon>
        <taxon>Tracheophyta</taxon>
        <taxon>Spermatophyta</taxon>
        <taxon>Magnoliopsida</taxon>
        <taxon>Liliopsida</taxon>
        <taxon>Poales</taxon>
        <taxon>Poaceae</taxon>
        <taxon>BOP clade</taxon>
        <taxon>Pooideae</taxon>
        <taxon>Triticodae</taxon>
        <taxon>Triticeae</taxon>
        <taxon>Triticinae</taxon>
        <taxon>Aegilops</taxon>
    </lineage>
</organism>
<evidence type="ECO:0000256" key="5">
    <source>
        <dbReference type="ARBA" id="ARBA00022840"/>
    </source>
</evidence>
<proteinExistence type="predicted"/>
<dbReference type="Pfam" id="PF00069">
    <property type="entry name" value="Pkinase"/>
    <property type="match status" value="1"/>
</dbReference>
<dbReference type="InterPro" id="IPR000719">
    <property type="entry name" value="Prot_kinase_dom"/>
</dbReference>
<feature type="transmembrane region" description="Helical" evidence="7">
    <location>
        <begin position="216"/>
        <end position="234"/>
    </location>
</feature>
<dbReference type="InterPro" id="IPR050528">
    <property type="entry name" value="L-type_Lectin-RKs"/>
</dbReference>
<dbReference type="PROSITE" id="PS00108">
    <property type="entry name" value="PROTEIN_KINASE_ST"/>
    <property type="match status" value="1"/>
</dbReference>